<organism evidence="1 2">
    <name type="scientific">Gossypium aridum</name>
    <name type="common">American cotton</name>
    <name type="synonym">Erioxylum aridum</name>
    <dbReference type="NCBI Taxonomy" id="34290"/>
    <lineage>
        <taxon>Eukaryota</taxon>
        <taxon>Viridiplantae</taxon>
        <taxon>Streptophyta</taxon>
        <taxon>Embryophyta</taxon>
        <taxon>Tracheophyta</taxon>
        <taxon>Spermatophyta</taxon>
        <taxon>Magnoliopsida</taxon>
        <taxon>eudicotyledons</taxon>
        <taxon>Gunneridae</taxon>
        <taxon>Pentapetalae</taxon>
        <taxon>rosids</taxon>
        <taxon>malvids</taxon>
        <taxon>Malvales</taxon>
        <taxon>Malvaceae</taxon>
        <taxon>Malvoideae</taxon>
        <taxon>Gossypium</taxon>
    </lineage>
</organism>
<dbReference type="Proteomes" id="UP000593577">
    <property type="component" value="Unassembled WGS sequence"/>
</dbReference>
<protein>
    <submittedName>
        <fullName evidence="1">Uncharacterized protein</fullName>
    </submittedName>
</protein>
<reference evidence="1 2" key="1">
    <citation type="journal article" date="2019" name="Genome Biol. Evol.">
        <title>Insights into the evolution of the New World diploid cottons (Gossypium, subgenus Houzingenia) based on genome sequencing.</title>
        <authorList>
            <person name="Grover C.E."/>
            <person name="Arick M.A. 2nd"/>
            <person name="Thrash A."/>
            <person name="Conover J.L."/>
            <person name="Sanders W.S."/>
            <person name="Peterson D.G."/>
            <person name="Frelichowski J.E."/>
            <person name="Scheffler J.A."/>
            <person name="Scheffler B.E."/>
            <person name="Wendel J.F."/>
        </authorList>
    </citation>
    <scope>NUCLEOTIDE SEQUENCE [LARGE SCALE GENOMIC DNA]</scope>
    <source>
        <strain evidence="1">185</strain>
        <tissue evidence="1">Leaf</tissue>
    </source>
</reference>
<keyword evidence="2" id="KW-1185">Reference proteome</keyword>
<dbReference type="AlphaFoldDB" id="A0A7J8X7M1"/>
<proteinExistence type="predicted"/>
<dbReference type="EMBL" id="JABFAA010000006">
    <property type="protein sequence ID" value="MBA0683296.1"/>
    <property type="molecule type" value="Genomic_DNA"/>
</dbReference>
<comment type="caution">
    <text evidence="1">The sequence shown here is derived from an EMBL/GenBank/DDBJ whole genome shotgun (WGS) entry which is preliminary data.</text>
</comment>
<accession>A0A7J8X7M1</accession>
<evidence type="ECO:0000313" key="2">
    <source>
        <dbReference type="Proteomes" id="UP000593577"/>
    </source>
</evidence>
<evidence type="ECO:0000313" key="1">
    <source>
        <dbReference type="EMBL" id="MBA0683296.1"/>
    </source>
</evidence>
<name>A0A7J8X7M1_GOSAI</name>
<gene>
    <name evidence="1" type="ORF">Goari_024964</name>
</gene>
<sequence>MSNIKHGLIHEASFEPSGRFASYLRLLFGDDN</sequence>